<dbReference type="Proteomes" id="UP000540412">
    <property type="component" value="Unassembled WGS sequence"/>
</dbReference>
<name>A0A7W9UKX2_9NOCA</name>
<comment type="caution">
    <text evidence="1">The sequence shown here is derived from an EMBL/GenBank/DDBJ whole genome shotgun (WGS) entry which is preliminary data.</text>
</comment>
<dbReference type="RefSeq" id="WP_157185783.1">
    <property type="nucleotide sequence ID" value="NZ_JACHIT010000002.1"/>
</dbReference>
<dbReference type="AlphaFoldDB" id="A0A7W9UKX2"/>
<evidence type="ECO:0000313" key="2">
    <source>
        <dbReference type="Proteomes" id="UP000540412"/>
    </source>
</evidence>
<organism evidence="1 2">
    <name type="scientific">Nocardia transvalensis</name>
    <dbReference type="NCBI Taxonomy" id="37333"/>
    <lineage>
        <taxon>Bacteria</taxon>
        <taxon>Bacillati</taxon>
        <taxon>Actinomycetota</taxon>
        <taxon>Actinomycetes</taxon>
        <taxon>Mycobacteriales</taxon>
        <taxon>Nocardiaceae</taxon>
        <taxon>Nocardia</taxon>
    </lineage>
</organism>
<accession>A0A7W9UKX2</accession>
<sequence length="143" mass="15093">MTAPVLSLVADFDRARARIIEKLGVDELVALFDPAELVAWSDAWPFVVGIAVETADTYELVTRSDTGAAVSLQVRDDAGGARAIEFHDGDTGMFLAVGIHLRPIVPRPGREITAGTLDGLAADALFTFRAILAEANATLTATA</sequence>
<dbReference type="EMBL" id="JACHIT010000002">
    <property type="protein sequence ID" value="MBB5916772.1"/>
    <property type="molecule type" value="Genomic_DNA"/>
</dbReference>
<gene>
    <name evidence="1" type="ORF">BJY24_005684</name>
</gene>
<proteinExistence type="predicted"/>
<protein>
    <submittedName>
        <fullName evidence="1">Uncharacterized protein</fullName>
    </submittedName>
</protein>
<keyword evidence="2" id="KW-1185">Reference proteome</keyword>
<reference evidence="1 2" key="1">
    <citation type="submission" date="2020-08" db="EMBL/GenBank/DDBJ databases">
        <title>Sequencing the genomes of 1000 actinobacteria strains.</title>
        <authorList>
            <person name="Klenk H.-P."/>
        </authorList>
    </citation>
    <scope>NUCLEOTIDE SEQUENCE [LARGE SCALE GENOMIC DNA]</scope>
    <source>
        <strain evidence="1 2">DSM 43582</strain>
    </source>
</reference>
<evidence type="ECO:0000313" key="1">
    <source>
        <dbReference type="EMBL" id="MBB5916772.1"/>
    </source>
</evidence>